<accession>A0AAD7HLD1</accession>
<dbReference type="Proteomes" id="UP001215598">
    <property type="component" value="Unassembled WGS sequence"/>
</dbReference>
<gene>
    <name evidence="1" type="ORF">B0H16DRAFT_1788053</name>
</gene>
<dbReference type="EMBL" id="JARKIB010000213">
    <property type="protein sequence ID" value="KAJ7723143.1"/>
    <property type="molecule type" value="Genomic_DNA"/>
</dbReference>
<organism evidence="1 2">
    <name type="scientific">Mycena metata</name>
    <dbReference type="NCBI Taxonomy" id="1033252"/>
    <lineage>
        <taxon>Eukaryota</taxon>
        <taxon>Fungi</taxon>
        <taxon>Dikarya</taxon>
        <taxon>Basidiomycota</taxon>
        <taxon>Agaricomycotina</taxon>
        <taxon>Agaricomycetes</taxon>
        <taxon>Agaricomycetidae</taxon>
        <taxon>Agaricales</taxon>
        <taxon>Marasmiineae</taxon>
        <taxon>Mycenaceae</taxon>
        <taxon>Mycena</taxon>
    </lineage>
</organism>
<name>A0AAD7HLD1_9AGAR</name>
<protein>
    <submittedName>
        <fullName evidence="1">Uncharacterized protein</fullName>
    </submittedName>
</protein>
<evidence type="ECO:0000313" key="2">
    <source>
        <dbReference type="Proteomes" id="UP001215598"/>
    </source>
</evidence>
<keyword evidence="2" id="KW-1185">Reference proteome</keyword>
<sequence>MSIARPRRRRHAIRRASTRLGLYTPVPRQQRHGPIHLQRNTPRTRLLRRHHRQIQSDSKRHKNARSTHAALTPALADAIWHVARAPGVERFVDEHSGEFYYAAFYPGLAFIPPTRLSLHYLHPLPFPPPLASRSCAISFACASARRPPFLSSSHFPCASFPPSTPALPPLVCIAPVSVTCGVSVLPTADGGAAWRDGTMSYRTRMDAGGNAVLAAYLNSARARWCIVSRRHLCAARTSFTQWVRVRVPALPSTPTSSSPSPSSPIFTLFFALFPPCRRRWWPCHARADSGGTDAGVSPPVFLLPFFLSFPCPSSILFAPPFTPSFSSSQKSTAAHRLPHVRHEDVLRA</sequence>
<reference evidence="1" key="1">
    <citation type="submission" date="2023-03" db="EMBL/GenBank/DDBJ databases">
        <title>Massive genome expansion in bonnet fungi (Mycena s.s.) driven by repeated elements and novel gene families across ecological guilds.</title>
        <authorList>
            <consortium name="Lawrence Berkeley National Laboratory"/>
            <person name="Harder C.B."/>
            <person name="Miyauchi S."/>
            <person name="Viragh M."/>
            <person name="Kuo A."/>
            <person name="Thoen E."/>
            <person name="Andreopoulos B."/>
            <person name="Lu D."/>
            <person name="Skrede I."/>
            <person name="Drula E."/>
            <person name="Henrissat B."/>
            <person name="Morin E."/>
            <person name="Kohler A."/>
            <person name="Barry K."/>
            <person name="LaButti K."/>
            <person name="Morin E."/>
            <person name="Salamov A."/>
            <person name="Lipzen A."/>
            <person name="Mereny Z."/>
            <person name="Hegedus B."/>
            <person name="Baldrian P."/>
            <person name="Stursova M."/>
            <person name="Weitz H."/>
            <person name="Taylor A."/>
            <person name="Grigoriev I.V."/>
            <person name="Nagy L.G."/>
            <person name="Martin F."/>
            <person name="Kauserud H."/>
        </authorList>
    </citation>
    <scope>NUCLEOTIDE SEQUENCE</scope>
    <source>
        <strain evidence="1">CBHHK182m</strain>
    </source>
</reference>
<evidence type="ECO:0000313" key="1">
    <source>
        <dbReference type="EMBL" id="KAJ7723143.1"/>
    </source>
</evidence>
<proteinExistence type="predicted"/>
<dbReference type="AlphaFoldDB" id="A0AAD7HLD1"/>
<comment type="caution">
    <text evidence="1">The sequence shown here is derived from an EMBL/GenBank/DDBJ whole genome shotgun (WGS) entry which is preliminary data.</text>
</comment>